<keyword evidence="3" id="KW-1185">Reference proteome</keyword>
<organism evidence="2 3">
    <name type="scientific">Collybia nuda</name>
    <dbReference type="NCBI Taxonomy" id="64659"/>
    <lineage>
        <taxon>Eukaryota</taxon>
        <taxon>Fungi</taxon>
        <taxon>Dikarya</taxon>
        <taxon>Basidiomycota</taxon>
        <taxon>Agaricomycotina</taxon>
        <taxon>Agaricomycetes</taxon>
        <taxon>Agaricomycetidae</taxon>
        <taxon>Agaricales</taxon>
        <taxon>Tricholomatineae</taxon>
        <taxon>Clitocybaceae</taxon>
        <taxon>Collybia</taxon>
    </lineage>
</organism>
<dbReference type="AlphaFoldDB" id="A0A9P5Y880"/>
<dbReference type="PANTHER" id="PTHR34815:SF2">
    <property type="entry name" value="N-ACETYLTRANSFERASE DOMAIN-CONTAINING PROTEIN"/>
    <property type="match status" value="1"/>
</dbReference>
<name>A0A9P5Y880_9AGAR</name>
<sequence>MAISLSSLSLFVATPEQITESRRRTCVQWARGMTQEEYLARDAFTDRFENAANGKLITWVLAERNDPTSLNFLCSGETFRRKGVVWRSTGGRAPQPEKVTCYAIASVFTPLENRKKGYAKHMMSLLHWVLAAEELLPAFPAEWGSPPARVQHAGAGLFSALWSDIGKDVYRRCGIVPGQEGWVVFDPISTIWNIQPEEPSPADTKEGGFLDWKWLDEDGVLKLWESDAEDISGSLEVSKTAPVSVAFLPDEGVAAFQHRRFEFFMAEFPRGRHYGIVSGSASVPFDENVVFATWTMEVHPSAPRTLLVTRLRSPAKDFSRLFEKLMQAAREYRLERIEIYNLGEELEKVAGSLGGEKIERDEHMPALMWYGPERTGEIGWLFNERSVEIDICWEPLEGY</sequence>
<proteinExistence type="predicted"/>
<evidence type="ECO:0000313" key="3">
    <source>
        <dbReference type="Proteomes" id="UP000807353"/>
    </source>
</evidence>
<evidence type="ECO:0000313" key="2">
    <source>
        <dbReference type="EMBL" id="KAF9462965.1"/>
    </source>
</evidence>
<dbReference type="Proteomes" id="UP000807353">
    <property type="component" value="Unassembled WGS sequence"/>
</dbReference>
<dbReference type="OrthoDB" id="2020070at2759"/>
<feature type="domain" description="LYC1 C-terminal" evidence="1">
    <location>
        <begin position="210"/>
        <end position="385"/>
    </location>
</feature>
<dbReference type="Pfam" id="PF22998">
    <property type="entry name" value="GNAT_LYC1-like"/>
    <property type="match status" value="1"/>
</dbReference>
<reference evidence="2" key="1">
    <citation type="submission" date="2020-11" db="EMBL/GenBank/DDBJ databases">
        <authorList>
            <consortium name="DOE Joint Genome Institute"/>
            <person name="Ahrendt S."/>
            <person name="Riley R."/>
            <person name="Andreopoulos W."/>
            <person name="Labutti K."/>
            <person name="Pangilinan J."/>
            <person name="Ruiz-Duenas F.J."/>
            <person name="Barrasa J.M."/>
            <person name="Sanchez-Garcia M."/>
            <person name="Camarero S."/>
            <person name="Miyauchi S."/>
            <person name="Serrano A."/>
            <person name="Linde D."/>
            <person name="Babiker R."/>
            <person name="Drula E."/>
            <person name="Ayuso-Fernandez I."/>
            <person name="Pacheco R."/>
            <person name="Padilla G."/>
            <person name="Ferreira P."/>
            <person name="Barriuso J."/>
            <person name="Kellner H."/>
            <person name="Castanera R."/>
            <person name="Alfaro M."/>
            <person name="Ramirez L."/>
            <person name="Pisabarro A.G."/>
            <person name="Kuo A."/>
            <person name="Tritt A."/>
            <person name="Lipzen A."/>
            <person name="He G."/>
            <person name="Yan M."/>
            <person name="Ng V."/>
            <person name="Cullen D."/>
            <person name="Martin F."/>
            <person name="Rosso M.-N."/>
            <person name="Henrissat B."/>
            <person name="Hibbett D."/>
            <person name="Martinez A.T."/>
            <person name="Grigoriev I.V."/>
        </authorList>
    </citation>
    <scope>NUCLEOTIDE SEQUENCE</scope>
    <source>
        <strain evidence="2">CBS 247.69</strain>
    </source>
</reference>
<dbReference type="PANTHER" id="PTHR34815">
    <property type="entry name" value="LYSINE ACETYLTRANSFERASE"/>
    <property type="match status" value="1"/>
</dbReference>
<gene>
    <name evidence="2" type="ORF">BDZ94DRAFT_1219118</name>
</gene>
<protein>
    <recommendedName>
        <fullName evidence="1">LYC1 C-terminal domain-containing protein</fullName>
    </recommendedName>
</protein>
<dbReference type="InterPro" id="IPR053013">
    <property type="entry name" value="LAT"/>
</dbReference>
<dbReference type="EMBL" id="MU150267">
    <property type="protein sequence ID" value="KAF9462965.1"/>
    <property type="molecule type" value="Genomic_DNA"/>
</dbReference>
<dbReference type="InterPro" id="IPR055100">
    <property type="entry name" value="GNAT_LYC1-like"/>
</dbReference>
<accession>A0A9P5Y880</accession>
<comment type="caution">
    <text evidence="2">The sequence shown here is derived from an EMBL/GenBank/DDBJ whole genome shotgun (WGS) entry which is preliminary data.</text>
</comment>
<evidence type="ECO:0000259" key="1">
    <source>
        <dbReference type="Pfam" id="PF22998"/>
    </source>
</evidence>